<evidence type="ECO:0000256" key="3">
    <source>
        <dbReference type="SAM" id="MobiDB-lite"/>
    </source>
</evidence>
<evidence type="ECO:0000313" key="5">
    <source>
        <dbReference type="Proteomes" id="UP000053789"/>
    </source>
</evidence>
<dbReference type="SUPFAM" id="SSF53187">
    <property type="entry name" value="Zn-dependent exopeptidases"/>
    <property type="match status" value="1"/>
</dbReference>
<reference evidence="4" key="1">
    <citation type="submission" date="2015-01" db="EMBL/GenBank/DDBJ databases">
        <title>The Genome Sequence of Cladophialophora bantiana CBS 173.52.</title>
        <authorList>
            <consortium name="The Broad Institute Genomics Platform"/>
            <person name="Cuomo C."/>
            <person name="de Hoog S."/>
            <person name="Gorbushina A."/>
            <person name="Stielow B."/>
            <person name="Teixiera M."/>
            <person name="Abouelleil A."/>
            <person name="Chapman S.B."/>
            <person name="Priest M."/>
            <person name="Young S.K."/>
            <person name="Wortman J."/>
            <person name="Nusbaum C."/>
            <person name="Birren B."/>
        </authorList>
    </citation>
    <scope>NUCLEOTIDE SEQUENCE [LARGE SCALE GENOMIC DNA]</scope>
    <source>
        <strain evidence="4">CBS 173.52</strain>
    </source>
</reference>
<proteinExistence type="inferred from homology"/>
<dbReference type="SUPFAM" id="SSF55031">
    <property type="entry name" value="Bacterial exopeptidase dimerisation domain"/>
    <property type="match status" value="1"/>
</dbReference>
<dbReference type="NCBIfam" id="TIGR01879">
    <property type="entry name" value="hydantase"/>
    <property type="match status" value="1"/>
</dbReference>
<dbReference type="RefSeq" id="XP_016620126.1">
    <property type="nucleotide sequence ID" value="XM_016763802.1"/>
</dbReference>
<dbReference type="GO" id="GO:0016813">
    <property type="term" value="F:hydrolase activity, acting on carbon-nitrogen (but not peptide) bonds, in linear amidines"/>
    <property type="evidence" value="ECO:0007669"/>
    <property type="project" value="InterPro"/>
</dbReference>
<feature type="compositionally biased region" description="Basic and acidic residues" evidence="3">
    <location>
        <begin position="391"/>
        <end position="404"/>
    </location>
</feature>
<dbReference type="Gene3D" id="3.30.70.360">
    <property type="match status" value="2"/>
</dbReference>
<evidence type="ECO:0008006" key="6">
    <source>
        <dbReference type="Google" id="ProtNLM"/>
    </source>
</evidence>
<dbReference type="Pfam" id="PF01546">
    <property type="entry name" value="Peptidase_M20"/>
    <property type="match status" value="1"/>
</dbReference>
<organism evidence="4 5">
    <name type="scientific">Cladophialophora bantiana (strain ATCC 10958 / CBS 173.52 / CDC B-1940 / NIH 8579)</name>
    <name type="common">Xylohypha bantiana</name>
    <dbReference type="NCBI Taxonomy" id="1442370"/>
    <lineage>
        <taxon>Eukaryota</taxon>
        <taxon>Fungi</taxon>
        <taxon>Dikarya</taxon>
        <taxon>Ascomycota</taxon>
        <taxon>Pezizomycotina</taxon>
        <taxon>Eurotiomycetes</taxon>
        <taxon>Chaetothyriomycetidae</taxon>
        <taxon>Chaetothyriales</taxon>
        <taxon>Herpotrichiellaceae</taxon>
        <taxon>Cladophialophora</taxon>
    </lineage>
</organism>
<accession>A0A0D2G475</accession>
<dbReference type="InterPro" id="IPR002933">
    <property type="entry name" value="Peptidase_M20"/>
</dbReference>
<protein>
    <recommendedName>
        <fullName evidence="6">Peptidase M20 dimerisation domain-containing protein</fullName>
    </recommendedName>
</protein>
<dbReference type="CDD" id="cd03884">
    <property type="entry name" value="M20_bAS"/>
    <property type="match status" value="1"/>
</dbReference>
<dbReference type="Gene3D" id="3.40.630.10">
    <property type="entry name" value="Zn peptidases"/>
    <property type="match status" value="2"/>
</dbReference>
<dbReference type="VEuPathDB" id="FungiDB:Z519_06062"/>
<evidence type="ECO:0000256" key="2">
    <source>
        <dbReference type="ARBA" id="ARBA00022801"/>
    </source>
</evidence>
<dbReference type="AlphaFoldDB" id="A0A0D2G475"/>
<keyword evidence="5" id="KW-1185">Reference proteome</keyword>
<dbReference type="HOGENOM" id="CLU_024588_2_0_1"/>
<sequence length="542" mass="59258">MARSRPTPATLNQLKHTWRPRSWHKPAVVFLARTFASSEPLRLRTTELDGPKLGGLKVNSARLWDTIHATAQWTSSARPKTNDIRTAGLSRLTLSDEDKAARDWFISTTRSLGCKTHVDQMGNIFAIRPGLSSSSSSPRSAGRVRAPATFVGSHLDSQPSGGRFDGVLGVAAGIEMLRVLEENWIETEGDVGVANWTNEEGARFPVSMMGSSVWSGRVGLERAWGVRSVSPGLPEATVKDELERIGYLGDVACYHDGKPGTALGAHFELHIEQGPKLERARQKVGIVEGVQAYKWLTVTITGRESHAGTTDFDNRADALYFAATFLHKVRRIAESLKGLATVGIMNVSPGSVNTVPGQVVMSLDLRNPLDRGLRRMVKKVEEFIQLVNEGDNHHTDTADDERKGGAGGKNKRASSTTGRPTERIARLKENPLTRIRVEMREDFSSDAITFNHEAIKCIEDSALAVLGGDAGKIQRMLSGAGHDSVCTNVHCPTGMIFVPCKDGVSHNPSEWCEEEDCAVGANVLLHSVLRMDRLRKERGDFD</sequence>
<name>A0A0D2G475_CLAB1</name>
<keyword evidence="2" id="KW-0378">Hydrolase</keyword>
<feature type="region of interest" description="Disordered" evidence="3">
    <location>
        <begin position="391"/>
        <end position="421"/>
    </location>
</feature>
<gene>
    <name evidence="4" type="ORF">Z519_06062</name>
</gene>
<evidence type="ECO:0000313" key="4">
    <source>
        <dbReference type="EMBL" id="KIW93457.1"/>
    </source>
</evidence>
<dbReference type="Proteomes" id="UP000053789">
    <property type="component" value="Unassembled WGS sequence"/>
</dbReference>
<dbReference type="OrthoDB" id="4676at2759"/>
<dbReference type="GeneID" id="27698990"/>
<dbReference type="InterPro" id="IPR010158">
    <property type="entry name" value="Amidase_Cbmase"/>
</dbReference>
<dbReference type="InterPro" id="IPR036264">
    <property type="entry name" value="Bact_exopeptidase_dim_dom"/>
</dbReference>
<dbReference type="PANTHER" id="PTHR32494">
    <property type="entry name" value="ALLANTOATE DEIMINASE-RELATED"/>
    <property type="match status" value="1"/>
</dbReference>
<dbReference type="EMBL" id="KN846987">
    <property type="protein sequence ID" value="KIW93457.1"/>
    <property type="molecule type" value="Genomic_DNA"/>
</dbReference>
<comment type="similarity">
    <text evidence="1">Belongs to the peptidase M20A family.</text>
</comment>
<evidence type="ECO:0000256" key="1">
    <source>
        <dbReference type="ARBA" id="ARBA00006247"/>
    </source>
</evidence>
<dbReference type="PANTHER" id="PTHR32494:SF5">
    <property type="entry name" value="ALLANTOATE AMIDOHYDROLASE"/>
    <property type="match status" value="1"/>
</dbReference>